<dbReference type="HOGENOM" id="CLU_154532_0_0_14"/>
<dbReference type="EMBL" id="CP003731">
    <property type="protein sequence ID" value="AFO51952.1"/>
    <property type="molecule type" value="Genomic_DNA"/>
</dbReference>
<reference evidence="3" key="2">
    <citation type="submission" date="2012-07" db="EMBL/GenBank/DDBJ databases">
        <title>Complete genome sequence of 'Candidatus Mycoplasma haemolamae'.</title>
        <authorList>
            <person name="Guimaraes A.M.S."/>
            <person name="Toth B."/>
            <person name="Santos A.P."/>
            <person name="Nascimento N.C."/>
            <person name="Sojka J.E."/>
            <person name="Messick J.B."/>
        </authorList>
    </citation>
    <scope>NUCLEOTIDE SEQUENCE [LARGE SCALE GENOMIC DNA]</scope>
    <source>
        <strain evidence="3">Purdue</strain>
    </source>
</reference>
<evidence type="ECO:0000313" key="2">
    <source>
        <dbReference type="EMBL" id="AFO51952.1"/>
    </source>
</evidence>
<dbReference type="KEGG" id="mhl:MHLP_01860"/>
<protein>
    <recommendedName>
        <fullName evidence="4">Ig-like domain-containing protein</fullName>
    </recommendedName>
</protein>
<feature type="signal peptide" evidence="1">
    <location>
        <begin position="1"/>
        <end position="24"/>
    </location>
</feature>
<sequence length="135" mass="14630">MSVFLKAISCVVALGGGASVVAGASGAFSDGGRVFSFVGAKNGKQNLYCSPRSNQFAKPKAEKEGKKLICDYENDDGVVTEIRWDSIDNGFEFQCIKSTSGIFECKAQNNRSFSLEKKYDNSKGEEYLEVSIDAQ</sequence>
<evidence type="ECO:0008006" key="4">
    <source>
        <dbReference type="Google" id="ProtNLM"/>
    </source>
</evidence>
<organism evidence="2 3">
    <name type="scientific">Mycoplasma haematolamae (strain Purdue)</name>
    <dbReference type="NCBI Taxonomy" id="1212765"/>
    <lineage>
        <taxon>Bacteria</taxon>
        <taxon>Bacillati</taxon>
        <taxon>Mycoplasmatota</taxon>
        <taxon>Mollicutes</taxon>
        <taxon>Mycoplasmataceae</taxon>
        <taxon>Mycoplasma</taxon>
    </lineage>
</organism>
<dbReference type="AlphaFoldDB" id="I7C645"/>
<keyword evidence="1" id="KW-0732">Signal</keyword>
<reference evidence="2 3" key="1">
    <citation type="journal article" date="2012" name="J. Bacteriol.">
        <title>Genome Sequence of "Candidatus Mycoplasma haemolamae" Strain Purdue, a Red Blood Cell Pathogen of Alpacas (Vicugna pacos) and Llamas (Lama glama).</title>
        <authorList>
            <person name="Guimaraes A.M."/>
            <person name="Toth B."/>
            <person name="Santos A.P."/>
            <person name="do Nascimento N.C."/>
            <person name="Kritchevsky J.E."/>
            <person name="Messick J.B."/>
        </authorList>
    </citation>
    <scope>NUCLEOTIDE SEQUENCE [LARGE SCALE GENOMIC DNA]</scope>
    <source>
        <strain evidence="2 3">Purdue</strain>
    </source>
</reference>
<accession>I7C645</accession>
<gene>
    <name evidence="2" type="ordered locus">MHLP_01860</name>
</gene>
<evidence type="ECO:0000256" key="1">
    <source>
        <dbReference type="SAM" id="SignalP"/>
    </source>
</evidence>
<dbReference type="PATRIC" id="fig|1212765.3.peg.418"/>
<evidence type="ECO:0000313" key="3">
    <source>
        <dbReference type="Proteomes" id="UP000006502"/>
    </source>
</evidence>
<keyword evidence="3" id="KW-1185">Reference proteome</keyword>
<dbReference type="STRING" id="1212765.MHLP_01860"/>
<proteinExistence type="predicted"/>
<dbReference type="Proteomes" id="UP000006502">
    <property type="component" value="Chromosome"/>
</dbReference>
<feature type="chain" id="PRO_5003708475" description="Ig-like domain-containing protein" evidence="1">
    <location>
        <begin position="25"/>
        <end position="135"/>
    </location>
</feature>
<name>I7C645_MYCHA</name>